<comment type="similarity">
    <text evidence="2 14 16">Belongs to the TonB-dependent receptor family.</text>
</comment>
<keyword evidence="3 14" id="KW-0813">Transport</keyword>
<evidence type="ECO:0000259" key="18">
    <source>
        <dbReference type="Pfam" id="PF00593"/>
    </source>
</evidence>
<evidence type="ECO:0000256" key="2">
    <source>
        <dbReference type="ARBA" id="ARBA00009810"/>
    </source>
</evidence>
<feature type="short sequence motif" description="TonB C-terminal box" evidence="15">
    <location>
        <begin position="747"/>
        <end position="764"/>
    </location>
</feature>
<evidence type="ECO:0000256" key="9">
    <source>
        <dbReference type="ARBA" id="ARBA00023065"/>
    </source>
</evidence>
<evidence type="ECO:0000313" key="21">
    <source>
        <dbReference type="Proteomes" id="UP001163166"/>
    </source>
</evidence>
<dbReference type="RefSeq" id="WP_264073513.1">
    <property type="nucleotide sequence ID" value="NZ_CP076676.1"/>
</dbReference>
<feature type="region of interest" description="Disordered" evidence="17">
    <location>
        <begin position="47"/>
        <end position="86"/>
    </location>
</feature>
<proteinExistence type="inferred from homology"/>
<dbReference type="SUPFAM" id="SSF56935">
    <property type="entry name" value="Porins"/>
    <property type="match status" value="1"/>
</dbReference>
<keyword evidence="11 14" id="KW-0472">Membrane</keyword>
<dbReference type="GO" id="GO:0015344">
    <property type="term" value="F:siderophore uptake transmembrane transporter activity"/>
    <property type="evidence" value="ECO:0007669"/>
    <property type="project" value="TreeGrafter"/>
</dbReference>
<dbReference type="Gene3D" id="2.170.130.10">
    <property type="entry name" value="TonB-dependent receptor, plug domain"/>
    <property type="match status" value="1"/>
</dbReference>
<accession>A0AAX3DTP7</accession>
<sequence>MGMFQTTTKATGRTLLLCTVGAVALTIQIPQDAQAQSSLPAVTVDAPRAERARTARPVARTRAGTTRRVAARREARPPAPVAPVPYVTPSTGTLGALPASYAGGQVASGGQVGFLGNRSLLDTPFSQTNYTAKLMQDQQARTIRDVVANDPSVRAVTSAGGGQDGYFIRGFYYDVGDLALNGMYGMAPFWSIGANFIERVEILKGPTALLTGISPLGAVGGSINLVTKKAPDYDITQLTATYASRSQFGLQADVARRYGEHKEWGVRFNGSYSDGKTPFDRQSSEFGNAVLGLDYRGENVRVSADVGYQANNLNPPIRFFSFQPNVVPLPPAPAASSNAIPDWAYWKPKDTFATVKAEVDVTPGLTVYGAAGYHQAKIDFKFLSPTIINQAGDYGSRPFGGEQTFTAKTGEVGLRGDADTGPINHKFVVNYGVFDRPNENSYLAANGLVGSNVYNYKAIPEPLFSIPSSSSVSLKQWSVGAADTMSILNGGVQAVVGVRRQHVSNSSTDLLTGITTGQDGAAWSPAYALLIRPLSNVTLYANYIEGLQPGTTVGAGYANIGQVFPPFQTKQVETGVKVDFGKISVTGSLFEIKQPSAIASSANGFLTLSADGEQRNRGAELNMFGELAPGLRLLGGATFMDGVLEKTANGLNDGNRAPGVARVNVNLGAEVDVPGVDGFTLTGRVIHTGWTYANAANTQVLPAWTRFDLGARYTFLSPWNGKPIVVRAAIENVENVAYYASSYSGSAIGLGAPRTYLLSTTFNF</sequence>
<evidence type="ECO:0000256" key="8">
    <source>
        <dbReference type="ARBA" id="ARBA00023004"/>
    </source>
</evidence>
<organism evidence="20 21">
    <name type="scientific">Rhodopseudomonas palustris</name>
    <dbReference type="NCBI Taxonomy" id="1076"/>
    <lineage>
        <taxon>Bacteria</taxon>
        <taxon>Pseudomonadati</taxon>
        <taxon>Pseudomonadota</taxon>
        <taxon>Alphaproteobacteria</taxon>
        <taxon>Hyphomicrobiales</taxon>
        <taxon>Nitrobacteraceae</taxon>
        <taxon>Rhodopseudomonas</taxon>
    </lineage>
</organism>
<keyword evidence="8" id="KW-0408">Iron</keyword>
<evidence type="ECO:0000256" key="10">
    <source>
        <dbReference type="ARBA" id="ARBA00023077"/>
    </source>
</evidence>
<evidence type="ECO:0000256" key="7">
    <source>
        <dbReference type="ARBA" id="ARBA00022729"/>
    </source>
</evidence>
<dbReference type="Proteomes" id="UP001163166">
    <property type="component" value="Chromosome"/>
</dbReference>
<evidence type="ECO:0000313" key="20">
    <source>
        <dbReference type="EMBL" id="UYO37792.1"/>
    </source>
</evidence>
<evidence type="ECO:0000259" key="19">
    <source>
        <dbReference type="Pfam" id="PF07715"/>
    </source>
</evidence>
<dbReference type="InterPro" id="IPR010917">
    <property type="entry name" value="TonB_rcpt_CS"/>
</dbReference>
<dbReference type="InterPro" id="IPR039426">
    <property type="entry name" value="TonB-dep_rcpt-like"/>
</dbReference>
<dbReference type="InterPro" id="IPR036942">
    <property type="entry name" value="Beta-barrel_TonB_sf"/>
</dbReference>
<keyword evidence="12 20" id="KW-0675">Receptor</keyword>
<evidence type="ECO:0000256" key="6">
    <source>
        <dbReference type="ARBA" id="ARBA00022692"/>
    </source>
</evidence>
<evidence type="ECO:0000256" key="17">
    <source>
        <dbReference type="SAM" id="MobiDB-lite"/>
    </source>
</evidence>
<feature type="domain" description="TonB-dependent receptor-like beta-barrel" evidence="18">
    <location>
        <begin position="334"/>
        <end position="733"/>
    </location>
</feature>
<feature type="domain" description="TonB-dependent receptor plug" evidence="19">
    <location>
        <begin position="120"/>
        <end position="219"/>
    </location>
</feature>
<evidence type="ECO:0000256" key="14">
    <source>
        <dbReference type="PROSITE-ProRule" id="PRU01360"/>
    </source>
</evidence>
<dbReference type="InterPro" id="IPR037066">
    <property type="entry name" value="Plug_dom_sf"/>
</dbReference>
<evidence type="ECO:0000256" key="13">
    <source>
        <dbReference type="ARBA" id="ARBA00023237"/>
    </source>
</evidence>
<evidence type="ECO:0000256" key="11">
    <source>
        <dbReference type="ARBA" id="ARBA00023136"/>
    </source>
</evidence>
<evidence type="ECO:0000256" key="1">
    <source>
        <dbReference type="ARBA" id="ARBA00004571"/>
    </source>
</evidence>
<feature type="compositionally biased region" description="Low complexity" evidence="17">
    <location>
        <begin position="55"/>
        <end position="68"/>
    </location>
</feature>
<protein>
    <submittedName>
        <fullName evidence="20">TonB-dependent siderophore receptor</fullName>
    </submittedName>
</protein>
<evidence type="ECO:0000256" key="5">
    <source>
        <dbReference type="ARBA" id="ARBA00022496"/>
    </source>
</evidence>
<dbReference type="EMBL" id="CP076676">
    <property type="protein sequence ID" value="UYO37792.1"/>
    <property type="molecule type" value="Genomic_DNA"/>
</dbReference>
<dbReference type="AlphaFoldDB" id="A0AAX3DTP7"/>
<dbReference type="Gene3D" id="2.40.170.20">
    <property type="entry name" value="TonB-dependent receptor, beta-barrel domain"/>
    <property type="match status" value="1"/>
</dbReference>
<comment type="subcellular location">
    <subcellularLocation>
        <location evidence="1 14">Cell outer membrane</location>
        <topology evidence="1 14">Multi-pass membrane protein</topology>
    </subcellularLocation>
</comment>
<keyword evidence="13 14" id="KW-0998">Cell outer membrane</keyword>
<dbReference type="PROSITE" id="PS01156">
    <property type="entry name" value="TONB_DEPENDENT_REC_2"/>
    <property type="match status" value="1"/>
</dbReference>
<evidence type="ECO:0000256" key="16">
    <source>
        <dbReference type="RuleBase" id="RU003357"/>
    </source>
</evidence>
<name>A0AAX3DTP7_RHOPL</name>
<keyword evidence="7" id="KW-0732">Signal</keyword>
<evidence type="ECO:0000256" key="15">
    <source>
        <dbReference type="PROSITE-ProRule" id="PRU10144"/>
    </source>
</evidence>
<dbReference type="PANTHER" id="PTHR32552">
    <property type="entry name" value="FERRICHROME IRON RECEPTOR-RELATED"/>
    <property type="match status" value="1"/>
</dbReference>
<dbReference type="PANTHER" id="PTHR32552:SF82">
    <property type="entry name" value="FCUA PROTEIN"/>
    <property type="match status" value="1"/>
</dbReference>
<dbReference type="GO" id="GO:0009279">
    <property type="term" value="C:cell outer membrane"/>
    <property type="evidence" value="ECO:0007669"/>
    <property type="project" value="UniProtKB-SubCell"/>
</dbReference>
<dbReference type="NCBIfam" id="TIGR01783">
    <property type="entry name" value="TonB-siderophor"/>
    <property type="match status" value="1"/>
</dbReference>
<dbReference type="InterPro" id="IPR010105">
    <property type="entry name" value="TonB_sidphr_rcpt"/>
</dbReference>
<keyword evidence="9" id="KW-0406">Ion transport</keyword>
<reference evidence="20" key="1">
    <citation type="journal article" date="2022" name="Biol. Control">
        <title>In silico genomic analysis of Rhodopseudomonas palustris strains revealed potential biocontrol agents and crop yield enhancers.</title>
        <authorList>
            <person name="Surachat K."/>
            <person name="Kantachote D."/>
            <person name="Deachamag P."/>
            <person name="Wonglapsuwan M."/>
        </authorList>
    </citation>
    <scope>NUCLEOTIDE SEQUENCE</scope>
    <source>
        <strain evidence="20">TLS06</strain>
    </source>
</reference>
<dbReference type="GO" id="GO:0015891">
    <property type="term" value="P:siderophore transport"/>
    <property type="evidence" value="ECO:0007669"/>
    <property type="project" value="InterPro"/>
</dbReference>
<dbReference type="Pfam" id="PF07715">
    <property type="entry name" value="Plug"/>
    <property type="match status" value="1"/>
</dbReference>
<keyword evidence="5" id="KW-0410">Iron transport</keyword>
<keyword evidence="10 16" id="KW-0798">TonB box</keyword>
<keyword evidence="6 14" id="KW-0812">Transmembrane</keyword>
<dbReference type="Pfam" id="PF00593">
    <property type="entry name" value="TonB_dep_Rec_b-barrel"/>
    <property type="match status" value="1"/>
</dbReference>
<evidence type="ECO:0000256" key="3">
    <source>
        <dbReference type="ARBA" id="ARBA00022448"/>
    </source>
</evidence>
<keyword evidence="4 14" id="KW-1134">Transmembrane beta strand</keyword>
<dbReference type="InterPro" id="IPR012910">
    <property type="entry name" value="Plug_dom"/>
</dbReference>
<dbReference type="GO" id="GO:0038023">
    <property type="term" value="F:signaling receptor activity"/>
    <property type="evidence" value="ECO:0007669"/>
    <property type="project" value="InterPro"/>
</dbReference>
<evidence type="ECO:0000256" key="12">
    <source>
        <dbReference type="ARBA" id="ARBA00023170"/>
    </source>
</evidence>
<evidence type="ECO:0000256" key="4">
    <source>
        <dbReference type="ARBA" id="ARBA00022452"/>
    </source>
</evidence>
<dbReference type="CDD" id="cd01347">
    <property type="entry name" value="ligand_gated_channel"/>
    <property type="match status" value="1"/>
</dbReference>
<gene>
    <name evidence="20" type="ORF">KQX62_13670</name>
</gene>
<dbReference type="PROSITE" id="PS52016">
    <property type="entry name" value="TONB_DEPENDENT_REC_3"/>
    <property type="match status" value="1"/>
</dbReference>
<dbReference type="InterPro" id="IPR000531">
    <property type="entry name" value="Beta-barrel_TonB"/>
</dbReference>